<evidence type="ECO:0000256" key="3">
    <source>
        <dbReference type="ARBA" id="ARBA00022989"/>
    </source>
</evidence>
<evidence type="ECO:0000256" key="5">
    <source>
        <dbReference type="SAM" id="Phobius"/>
    </source>
</evidence>
<organism evidence="6 7">
    <name type="scientific">Steinernema carpocapsae</name>
    <name type="common">Entomopathogenic nematode</name>
    <dbReference type="NCBI Taxonomy" id="34508"/>
    <lineage>
        <taxon>Eukaryota</taxon>
        <taxon>Metazoa</taxon>
        <taxon>Ecdysozoa</taxon>
        <taxon>Nematoda</taxon>
        <taxon>Chromadorea</taxon>
        <taxon>Rhabditida</taxon>
        <taxon>Tylenchina</taxon>
        <taxon>Panagrolaimomorpha</taxon>
        <taxon>Strongyloidoidea</taxon>
        <taxon>Steinernematidae</taxon>
        <taxon>Steinernema</taxon>
    </lineage>
</organism>
<keyword evidence="7" id="KW-1185">Reference proteome</keyword>
<evidence type="ECO:0000313" key="6">
    <source>
        <dbReference type="EMBL" id="TKR63284.1"/>
    </source>
</evidence>
<proteinExistence type="predicted"/>
<protein>
    <recommendedName>
        <fullName evidence="8">G-protein coupled receptors family 1 profile domain-containing protein</fullName>
    </recommendedName>
</protein>
<comment type="subcellular location">
    <subcellularLocation>
        <location evidence="1">Membrane</location>
        <topology evidence="1">Multi-pass membrane protein</topology>
    </subcellularLocation>
</comment>
<dbReference type="EMBL" id="AZBU02000010">
    <property type="protein sequence ID" value="TKR63284.1"/>
    <property type="molecule type" value="Genomic_DNA"/>
</dbReference>
<sequence>MDGANDLNRADPSDLRMVCEFMLYLADSSRVLAAFAIKFMCGVLGFILLIVVFAYRKANKSLHRNANVILNFHYGLTMVSCIAVALNDGFDLFRLTVFRKPAGKTFGDCGIFDAGLCRLLVQVTDLLWQCWLFSYHHCFGY</sequence>
<reference evidence="6 7" key="2">
    <citation type="journal article" date="2019" name="G3 (Bethesda)">
        <title>Hybrid Assembly of the Genome of the Entomopathogenic Nematode Steinernema carpocapsae Identifies the X-Chromosome.</title>
        <authorList>
            <person name="Serra L."/>
            <person name="Macchietto M."/>
            <person name="Macias-Munoz A."/>
            <person name="McGill C.J."/>
            <person name="Rodriguez I.M."/>
            <person name="Rodriguez B."/>
            <person name="Murad R."/>
            <person name="Mortazavi A."/>
        </authorList>
    </citation>
    <scope>NUCLEOTIDE SEQUENCE [LARGE SCALE GENOMIC DNA]</scope>
    <source>
        <strain evidence="6 7">ALL</strain>
    </source>
</reference>
<gene>
    <name evidence="6" type="ORF">L596_027132</name>
</gene>
<accession>A0A4U5M3E6</accession>
<dbReference type="Pfam" id="PF10292">
    <property type="entry name" value="7TM_GPCR_Srab"/>
    <property type="match status" value="1"/>
</dbReference>
<keyword evidence="3 5" id="KW-1133">Transmembrane helix</keyword>
<keyword evidence="2 5" id="KW-0812">Transmembrane</keyword>
<evidence type="ECO:0000256" key="4">
    <source>
        <dbReference type="ARBA" id="ARBA00023136"/>
    </source>
</evidence>
<feature type="transmembrane region" description="Helical" evidence="5">
    <location>
        <begin position="67"/>
        <end position="86"/>
    </location>
</feature>
<evidence type="ECO:0000313" key="7">
    <source>
        <dbReference type="Proteomes" id="UP000298663"/>
    </source>
</evidence>
<dbReference type="AlphaFoldDB" id="A0A4U5M3E6"/>
<dbReference type="Proteomes" id="UP000298663">
    <property type="component" value="Unassembled WGS sequence"/>
</dbReference>
<comment type="caution">
    <text evidence="6">The sequence shown here is derived from an EMBL/GenBank/DDBJ whole genome shotgun (WGS) entry which is preliminary data.</text>
</comment>
<evidence type="ECO:0000256" key="2">
    <source>
        <dbReference type="ARBA" id="ARBA00022692"/>
    </source>
</evidence>
<feature type="transmembrane region" description="Helical" evidence="5">
    <location>
        <begin position="31"/>
        <end position="55"/>
    </location>
</feature>
<evidence type="ECO:0000256" key="1">
    <source>
        <dbReference type="ARBA" id="ARBA00004141"/>
    </source>
</evidence>
<keyword evidence="4 5" id="KW-0472">Membrane</keyword>
<reference evidence="6 7" key="1">
    <citation type="journal article" date="2015" name="Genome Biol.">
        <title>Comparative genomics of Steinernema reveals deeply conserved gene regulatory networks.</title>
        <authorList>
            <person name="Dillman A.R."/>
            <person name="Macchietto M."/>
            <person name="Porter C.F."/>
            <person name="Rogers A."/>
            <person name="Williams B."/>
            <person name="Antoshechkin I."/>
            <person name="Lee M.M."/>
            <person name="Goodwin Z."/>
            <person name="Lu X."/>
            <person name="Lewis E.E."/>
            <person name="Goodrich-Blair H."/>
            <person name="Stock S.P."/>
            <person name="Adams B.J."/>
            <person name="Sternberg P.W."/>
            <person name="Mortazavi A."/>
        </authorList>
    </citation>
    <scope>NUCLEOTIDE SEQUENCE [LARGE SCALE GENOMIC DNA]</scope>
    <source>
        <strain evidence="6 7">ALL</strain>
    </source>
</reference>
<dbReference type="InterPro" id="IPR019408">
    <property type="entry name" value="7TM_GPCR_serpentine_rcpt_Srab"/>
</dbReference>
<name>A0A4U5M3E6_STECR</name>
<evidence type="ECO:0008006" key="8">
    <source>
        <dbReference type="Google" id="ProtNLM"/>
    </source>
</evidence>
<dbReference type="GO" id="GO:0016020">
    <property type="term" value="C:membrane"/>
    <property type="evidence" value="ECO:0007669"/>
    <property type="project" value="UniProtKB-SubCell"/>
</dbReference>